<feature type="domain" description="HTH marR-type" evidence="4">
    <location>
        <begin position="1"/>
        <end position="125"/>
    </location>
</feature>
<dbReference type="PANTHER" id="PTHR33164">
    <property type="entry name" value="TRANSCRIPTIONAL REGULATOR, MARR FAMILY"/>
    <property type="match status" value="1"/>
</dbReference>
<evidence type="ECO:0000313" key="5">
    <source>
        <dbReference type="EMBL" id="GLL06885.1"/>
    </source>
</evidence>
<dbReference type="PROSITE" id="PS50995">
    <property type="entry name" value="HTH_MARR_2"/>
    <property type="match status" value="1"/>
</dbReference>
<dbReference type="InterPro" id="IPR039422">
    <property type="entry name" value="MarR/SlyA-like"/>
</dbReference>
<keyword evidence="3" id="KW-0804">Transcription</keyword>
<keyword evidence="6" id="KW-1185">Reference proteome</keyword>
<dbReference type="SMART" id="SM00347">
    <property type="entry name" value="HTH_MARR"/>
    <property type="match status" value="1"/>
</dbReference>
<dbReference type="InterPro" id="IPR036388">
    <property type="entry name" value="WH-like_DNA-bd_sf"/>
</dbReference>
<name>A0A9W6KTG5_9ACTN</name>
<dbReference type="GO" id="GO:0003677">
    <property type="term" value="F:DNA binding"/>
    <property type="evidence" value="ECO:0007669"/>
    <property type="project" value="UniProtKB-KW"/>
</dbReference>
<evidence type="ECO:0000313" key="6">
    <source>
        <dbReference type="Proteomes" id="UP001143480"/>
    </source>
</evidence>
<dbReference type="SUPFAM" id="SSF46785">
    <property type="entry name" value="Winged helix' DNA-binding domain"/>
    <property type="match status" value="1"/>
</dbReference>
<dbReference type="InterPro" id="IPR000835">
    <property type="entry name" value="HTH_MarR-typ"/>
</dbReference>
<dbReference type="Gene3D" id="1.10.10.10">
    <property type="entry name" value="Winged helix-like DNA-binding domain superfamily/Winged helix DNA-binding domain"/>
    <property type="match status" value="1"/>
</dbReference>
<dbReference type="Proteomes" id="UP001143480">
    <property type="component" value="Unassembled WGS sequence"/>
</dbReference>
<comment type="caution">
    <text evidence="5">The sequence shown here is derived from an EMBL/GenBank/DDBJ whole genome shotgun (WGS) entry which is preliminary data.</text>
</comment>
<accession>A0A9W6KTG5</accession>
<dbReference type="EMBL" id="BSFP01000080">
    <property type="protein sequence ID" value="GLL06885.1"/>
    <property type="molecule type" value="Genomic_DNA"/>
</dbReference>
<dbReference type="PANTHER" id="PTHR33164:SF99">
    <property type="entry name" value="MARR FAMILY REGULATORY PROTEIN"/>
    <property type="match status" value="1"/>
</dbReference>
<proteinExistence type="predicted"/>
<keyword evidence="1" id="KW-0805">Transcription regulation</keyword>
<evidence type="ECO:0000256" key="1">
    <source>
        <dbReference type="ARBA" id="ARBA00023015"/>
    </source>
</evidence>
<dbReference type="PROSITE" id="PS01117">
    <property type="entry name" value="HTH_MARR_1"/>
    <property type="match status" value="1"/>
</dbReference>
<dbReference type="InterPro" id="IPR036390">
    <property type="entry name" value="WH_DNA-bd_sf"/>
</dbReference>
<evidence type="ECO:0000256" key="3">
    <source>
        <dbReference type="ARBA" id="ARBA00023163"/>
    </source>
</evidence>
<dbReference type="GO" id="GO:0006950">
    <property type="term" value="P:response to stress"/>
    <property type="evidence" value="ECO:0007669"/>
    <property type="project" value="TreeGrafter"/>
</dbReference>
<gene>
    <name evidence="5" type="ORF">GCM10017581_086350</name>
</gene>
<dbReference type="AlphaFoldDB" id="A0A9W6KTG5"/>
<evidence type="ECO:0000256" key="2">
    <source>
        <dbReference type="ARBA" id="ARBA00023125"/>
    </source>
</evidence>
<evidence type="ECO:0000259" key="4">
    <source>
        <dbReference type="PROSITE" id="PS50995"/>
    </source>
</evidence>
<keyword evidence="2" id="KW-0238">DNA-binding</keyword>
<sequence length="125" mass="14151">MRSEGALIEQWRSLLTSYNELAAHLERALSERHGLTLSEFEILDRLSTQECEKRRMQDLASDMYLSQSALSRAVARLERHGLVARALCEEDRRGVFVNLTEEGLARHTAARGTHLAILAEHLQPA</sequence>
<dbReference type="InterPro" id="IPR023187">
    <property type="entry name" value="Tscrpt_reg_MarR-type_CS"/>
</dbReference>
<protein>
    <submittedName>
        <fullName evidence="5">MarR family transcriptional regulator</fullName>
    </submittedName>
</protein>
<dbReference type="GO" id="GO:0003700">
    <property type="term" value="F:DNA-binding transcription factor activity"/>
    <property type="evidence" value="ECO:0007669"/>
    <property type="project" value="InterPro"/>
</dbReference>
<reference evidence="5" key="1">
    <citation type="journal article" date="2014" name="Int. J. Syst. Evol. Microbiol.">
        <title>Complete genome sequence of Corynebacterium casei LMG S-19264T (=DSM 44701T), isolated from a smear-ripened cheese.</title>
        <authorList>
            <consortium name="US DOE Joint Genome Institute (JGI-PGF)"/>
            <person name="Walter F."/>
            <person name="Albersmeier A."/>
            <person name="Kalinowski J."/>
            <person name="Ruckert C."/>
        </authorList>
    </citation>
    <scope>NUCLEOTIDE SEQUENCE</scope>
    <source>
        <strain evidence="5">VKM Ac-1321</strain>
    </source>
</reference>
<dbReference type="RefSeq" id="WP_261963749.1">
    <property type="nucleotide sequence ID" value="NZ_BAAAXA010000003.1"/>
</dbReference>
<dbReference type="Pfam" id="PF01047">
    <property type="entry name" value="MarR"/>
    <property type="match status" value="1"/>
</dbReference>
<organism evidence="5 6">
    <name type="scientific">Dactylosporangium matsuzakiense</name>
    <dbReference type="NCBI Taxonomy" id="53360"/>
    <lineage>
        <taxon>Bacteria</taxon>
        <taxon>Bacillati</taxon>
        <taxon>Actinomycetota</taxon>
        <taxon>Actinomycetes</taxon>
        <taxon>Micromonosporales</taxon>
        <taxon>Micromonosporaceae</taxon>
        <taxon>Dactylosporangium</taxon>
    </lineage>
</organism>
<reference evidence="5" key="2">
    <citation type="submission" date="2023-01" db="EMBL/GenBank/DDBJ databases">
        <authorList>
            <person name="Sun Q."/>
            <person name="Evtushenko L."/>
        </authorList>
    </citation>
    <scope>NUCLEOTIDE SEQUENCE</scope>
    <source>
        <strain evidence="5">VKM Ac-1321</strain>
    </source>
</reference>